<proteinExistence type="inferred from homology"/>
<reference evidence="5" key="1">
    <citation type="submission" date="2020-05" db="EMBL/GenBank/DDBJ databases">
        <authorList>
            <person name="Chiriac C."/>
            <person name="Salcher M."/>
            <person name="Ghai R."/>
            <person name="Kavagutti S V."/>
        </authorList>
    </citation>
    <scope>NUCLEOTIDE SEQUENCE</scope>
</reference>
<dbReference type="InterPro" id="IPR029044">
    <property type="entry name" value="Nucleotide-diphossugar_trans"/>
</dbReference>
<dbReference type="SUPFAM" id="SSF53448">
    <property type="entry name" value="Nucleotide-diphospho-sugar transferases"/>
    <property type="match status" value="1"/>
</dbReference>
<dbReference type="GO" id="GO:0009247">
    <property type="term" value="P:glycolipid biosynthetic process"/>
    <property type="evidence" value="ECO:0007669"/>
    <property type="project" value="TreeGrafter"/>
</dbReference>
<dbReference type="PANTHER" id="PTHR43398">
    <property type="entry name" value="DOLICHOL-PHOSPHATE MANNOSYLTRANSFERASE SUBUNIT 1"/>
    <property type="match status" value="1"/>
</dbReference>
<evidence type="ECO:0000259" key="4">
    <source>
        <dbReference type="Pfam" id="PF00535"/>
    </source>
</evidence>
<dbReference type="Gene3D" id="3.90.550.10">
    <property type="entry name" value="Spore Coat Polysaccharide Biosynthesis Protein SpsA, Chain A"/>
    <property type="match status" value="1"/>
</dbReference>
<accession>A0A6J6E725</accession>
<protein>
    <submittedName>
        <fullName evidence="5">Unannotated protein</fullName>
    </submittedName>
</protein>
<dbReference type="GO" id="GO:0004582">
    <property type="term" value="F:dolichyl-phosphate beta-D-mannosyltransferase activity"/>
    <property type="evidence" value="ECO:0007669"/>
    <property type="project" value="InterPro"/>
</dbReference>
<evidence type="ECO:0000256" key="3">
    <source>
        <dbReference type="ARBA" id="ARBA00022679"/>
    </source>
</evidence>
<dbReference type="EMBL" id="CAEZTQ010000111">
    <property type="protein sequence ID" value="CAB4574607.1"/>
    <property type="molecule type" value="Genomic_DNA"/>
</dbReference>
<evidence type="ECO:0000313" key="6">
    <source>
        <dbReference type="EMBL" id="CAB4574607.1"/>
    </source>
</evidence>
<sequence>MPKVLVIIPTHQEAENIVAVIPRILDAVPGVHVLVVDDASTDRTPDLAEQLDAGRGQISVIRRNSKDGLGNAYRVGFAWGLERNFDILCEIDADLSHDPAVLPELISPVALGAQLAIGSRYVPGGAIVGWPKKRLALSRWGNRYVALMLGLAINDATAGFRAFDARIIRQCDLVGTRSDGYMFQVETTYRLVRAGSRIIEIPIVFTERQLGHSKMKSSIVKEALWLVTKWGMRDMLTRRRLQVTNFRDQ</sequence>
<dbReference type="AlphaFoldDB" id="A0A6J6E725"/>
<dbReference type="PANTHER" id="PTHR43398:SF1">
    <property type="entry name" value="DOLICHOL-PHOSPHATE MANNOSYLTRANSFERASE SUBUNIT 1"/>
    <property type="match status" value="1"/>
</dbReference>
<dbReference type="InterPro" id="IPR001173">
    <property type="entry name" value="Glyco_trans_2-like"/>
</dbReference>
<dbReference type="EMBL" id="CAEZWE010000061">
    <property type="protein sequence ID" value="CAB4659754.1"/>
    <property type="molecule type" value="Genomic_DNA"/>
</dbReference>
<evidence type="ECO:0000256" key="1">
    <source>
        <dbReference type="ARBA" id="ARBA00006739"/>
    </source>
</evidence>
<dbReference type="EMBL" id="CAEZTC010000212">
    <property type="protein sequence ID" value="CAB4571054.1"/>
    <property type="molecule type" value="Genomic_DNA"/>
</dbReference>
<comment type="similarity">
    <text evidence="1">Belongs to the glycosyltransferase 2 family.</text>
</comment>
<evidence type="ECO:0000313" key="7">
    <source>
        <dbReference type="EMBL" id="CAB4659754.1"/>
    </source>
</evidence>
<organism evidence="5">
    <name type="scientific">freshwater metagenome</name>
    <dbReference type="NCBI Taxonomy" id="449393"/>
    <lineage>
        <taxon>unclassified sequences</taxon>
        <taxon>metagenomes</taxon>
        <taxon>ecological metagenomes</taxon>
    </lineage>
</organism>
<keyword evidence="2" id="KW-0328">Glycosyltransferase</keyword>
<name>A0A6J6E725_9ZZZZ</name>
<dbReference type="GO" id="GO:0016020">
    <property type="term" value="C:membrane"/>
    <property type="evidence" value="ECO:0007669"/>
    <property type="project" value="GOC"/>
</dbReference>
<evidence type="ECO:0000313" key="5">
    <source>
        <dbReference type="EMBL" id="CAB4571054.1"/>
    </source>
</evidence>
<dbReference type="Pfam" id="PF00535">
    <property type="entry name" value="Glycos_transf_2"/>
    <property type="match status" value="1"/>
</dbReference>
<evidence type="ECO:0000256" key="2">
    <source>
        <dbReference type="ARBA" id="ARBA00022676"/>
    </source>
</evidence>
<feature type="domain" description="Glycosyltransferase 2-like" evidence="4">
    <location>
        <begin position="6"/>
        <end position="169"/>
    </location>
</feature>
<dbReference type="InterPro" id="IPR039528">
    <property type="entry name" value="DPM1-like"/>
</dbReference>
<dbReference type="FunFam" id="3.90.550.10:FF:000122">
    <property type="entry name" value="Dolichol-phosphate mannosyltransferase subunit 1"/>
    <property type="match status" value="1"/>
</dbReference>
<gene>
    <name evidence="5" type="ORF">UFOPK1572_01364</name>
    <name evidence="6" type="ORF">UFOPK1704_00638</name>
    <name evidence="7" type="ORF">UFOPK2169_01322</name>
</gene>
<keyword evidence="3" id="KW-0808">Transferase</keyword>
<dbReference type="CDD" id="cd06442">
    <property type="entry name" value="DPM1_like"/>
    <property type="match status" value="1"/>
</dbReference>